<dbReference type="InterPro" id="IPR041413">
    <property type="entry name" value="MLTR_LBD"/>
</dbReference>
<reference evidence="3 4" key="1">
    <citation type="submission" date="2019-05" db="EMBL/GenBank/DDBJ databases">
        <title>Pseudomonas sp. SC006 isolated from lettuce that can produce HBGAs.</title>
        <authorList>
            <person name="Wang D."/>
            <person name="Liao N."/>
            <person name="Liu D."/>
            <person name="Zhang Z."/>
            <person name="Zou S."/>
        </authorList>
    </citation>
    <scope>NUCLEOTIDE SEQUENCE [LARGE SCALE GENOMIC DNA]</scope>
    <source>
        <strain evidence="3 4">SC006</strain>
    </source>
</reference>
<evidence type="ECO:0000313" key="4">
    <source>
        <dbReference type="Proteomes" id="UP000309819"/>
    </source>
</evidence>
<dbReference type="Gene3D" id="3.30.450.180">
    <property type="match status" value="1"/>
</dbReference>
<evidence type="ECO:0000256" key="1">
    <source>
        <dbReference type="SAM" id="MobiDB-lite"/>
    </source>
</evidence>
<comment type="caution">
    <text evidence="3">The sequence shown here is derived from an EMBL/GenBank/DDBJ whole genome shotgun (WGS) entry which is preliminary data.</text>
</comment>
<protein>
    <submittedName>
        <fullName evidence="3">Helix-turn-helix transcriptional regulator</fullName>
    </submittedName>
</protein>
<keyword evidence="4" id="KW-1185">Reference proteome</keyword>
<dbReference type="PROSITE" id="PS50943">
    <property type="entry name" value="HTH_CROC1"/>
    <property type="match status" value="1"/>
</dbReference>
<dbReference type="PANTHER" id="PTHR35010">
    <property type="entry name" value="BLL4672 PROTEIN-RELATED"/>
    <property type="match status" value="1"/>
</dbReference>
<accession>A0A5R8Z0B6</accession>
<sequence length="287" mass="30676">MTSQVMDASTKDRQSRSMSPLPFHPAHPGAGAQLRRLRRQAGLSQLDLALLAGVSQRHLSCVETGRAKASPATLHALLSALEVPLDQCNEVFLAAGFAPRYTASPPDAPTLGMVHEALAHLLQANNPAPAIVIDGNWNVTAANTSVGVLFALAGVQVRETAGLNLLDTLLRPGGLGDHLVNADEIRAITWQRAAREALGNPELGRRLQQLQTPPSVPTEHRPSPVILTRIRTQDGELTFLSTFTTFGMPLDITVASLRIEHLIPADARTWQVMTAAHATVDGLHAGD</sequence>
<dbReference type="AlphaFoldDB" id="A0A5R8Z0B6"/>
<dbReference type="GO" id="GO:0003677">
    <property type="term" value="F:DNA binding"/>
    <property type="evidence" value="ECO:0007669"/>
    <property type="project" value="InterPro"/>
</dbReference>
<dbReference type="InterPro" id="IPR001387">
    <property type="entry name" value="Cro/C1-type_HTH"/>
</dbReference>
<dbReference type="SUPFAM" id="SSF47413">
    <property type="entry name" value="lambda repressor-like DNA-binding domains"/>
    <property type="match status" value="1"/>
</dbReference>
<dbReference type="SMART" id="SM00530">
    <property type="entry name" value="HTH_XRE"/>
    <property type="match status" value="1"/>
</dbReference>
<evidence type="ECO:0000259" key="2">
    <source>
        <dbReference type="PROSITE" id="PS50943"/>
    </source>
</evidence>
<dbReference type="EMBL" id="VAUO01000006">
    <property type="protein sequence ID" value="TLP59031.1"/>
    <property type="molecule type" value="Genomic_DNA"/>
</dbReference>
<proteinExistence type="predicted"/>
<dbReference type="Gene3D" id="1.10.260.40">
    <property type="entry name" value="lambda repressor-like DNA-binding domains"/>
    <property type="match status" value="1"/>
</dbReference>
<dbReference type="InterPro" id="IPR010982">
    <property type="entry name" value="Lambda_DNA-bd_dom_sf"/>
</dbReference>
<gene>
    <name evidence="3" type="ORF">FEM01_14080</name>
</gene>
<dbReference type="CDD" id="cd00093">
    <property type="entry name" value="HTH_XRE"/>
    <property type="match status" value="1"/>
</dbReference>
<dbReference type="OrthoDB" id="2959414at2"/>
<dbReference type="Proteomes" id="UP000309819">
    <property type="component" value="Unassembled WGS sequence"/>
</dbReference>
<dbReference type="Pfam" id="PF17765">
    <property type="entry name" value="MLTR_LBD"/>
    <property type="match status" value="1"/>
</dbReference>
<organism evidence="3 4">
    <name type="scientific">Pseudomonas mosselii</name>
    <dbReference type="NCBI Taxonomy" id="78327"/>
    <lineage>
        <taxon>Bacteria</taxon>
        <taxon>Pseudomonadati</taxon>
        <taxon>Pseudomonadota</taxon>
        <taxon>Gammaproteobacteria</taxon>
        <taxon>Pseudomonadales</taxon>
        <taxon>Pseudomonadaceae</taxon>
        <taxon>Pseudomonas</taxon>
    </lineage>
</organism>
<dbReference type="PANTHER" id="PTHR35010:SF4">
    <property type="entry name" value="BLL5781 PROTEIN"/>
    <property type="match status" value="1"/>
</dbReference>
<feature type="region of interest" description="Disordered" evidence="1">
    <location>
        <begin position="1"/>
        <end position="29"/>
    </location>
</feature>
<dbReference type="Pfam" id="PF13560">
    <property type="entry name" value="HTH_31"/>
    <property type="match status" value="1"/>
</dbReference>
<feature type="domain" description="HTH cro/C1-type" evidence="2">
    <location>
        <begin position="34"/>
        <end position="88"/>
    </location>
</feature>
<evidence type="ECO:0000313" key="3">
    <source>
        <dbReference type="EMBL" id="TLP59031.1"/>
    </source>
</evidence>
<name>A0A5R8Z0B6_9PSED</name>